<feature type="transmembrane region" description="Helical" evidence="2">
    <location>
        <begin position="107"/>
        <end position="134"/>
    </location>
</feature>
<feature type="non-terminal residue" evidence="3">
    <location>
        <position position="1"/>
    </location>
</feature>
<feature type="compositionally biased region" description="Basic and acidic residues" evidence="1">
    <location>
        <begin position="13"/>
        <end position="23"/>
    </location>
</feature>
<evidence type="ECO:0000256" key="1">
    <source>
        <dbReference type="SAM" id="MobiDB-lite"/>
    </source>
</evidence>
<reference evidence="3" key="1">
    <citation type="submission" date="2018-05" db="EMBL/GenBank/DDBJ databases">
        <authorList>
            <person name="Lanie J.A."/>
            <person name="Ng W.-L."/>
            <person name="Kazmierczak K.M."/>
            <person name="Andrzejewski T.M."/>
            <person name="Davidsen T.M."/>
            <person name="Wayne K.J."/>
            <person name="Tettelin H."/>
            <person name="Glass J.I."/>
            <person name="Rusch D."/>
            <person name="Podicherti R."/>
            <person name="Tsui H.-C.T."/>
            <person name="Winkler M.E."/>
        </authorList>
    </citation>
    <scope>NUCLEOTIDE SEQUENCE</scope>
</reference>
<dbReference type="EMBL" id="UINC01001568">
    <property type="protein sequence ID" value="SUZ83828.1"/>
    <property type="molecule type" value="Genomic_DNA"/>
</dbReference>
<protein>
    <recommendedName>
        <fullName evidence="4">Glycosyltransferase RgtA/B/C/D-like domain-containing protein</fullName>
    </recommendedName>
</protein>
<gene>
    <name evidence="3" type="ORF">METZ01_LOCUS36682</name>
</gene>
<evidence type="ECO:0000313" key="3">
    <source>
        <dbReference type="EMBL" id="SUZ83828.1"/>
    </source>
</evidence>
<feature type="region of interest" description="Disordered" evidence="1">
    <location>
        <begin position="1"/>
        <end position="37"/>
    </location>
</feature>
<keyword evidence="2" id="KW-1133">Transmembrane helix</keyword>
<feature type="transmembrane region" description="Helical" evidence="2">
    <location>
        <begin position="191"/>
        <end position="217"/>
    </location>
</feature>
<feature type="transmembrane region" description="Helical" evidence="2">
    <location>
        <begin position="397"/>
        <end position="415"/>
    </location>
</feature>
<feature type="transmembrane region" description="Helical" evidence="2">
    <location>
        <begin position="333"/>
        <end position="351"/>
    </location>
</feature>
<keyword evidence="2" id="KW-0812">Transmembrane</keyword>
<sequence length="540" mass="59035">VLPANNATAHGTVRPEDTPRGDTRPPTPPSPARGHGLSTERKLVFGVAIALVLLRSSVFVFFDAIFDSDQAIVGLMAKHLSEGRTFPVFTYGQDYQLAIEAWLAAPLFWLFGPSVLALKFPLLLINIALAIVLIHLLERELGLRPVVGLLVASLFILSPPGTTIYFLEASGGQVEPLFAALLLWLTRRQPFAFGIILAFGFLQRVFTAYALGALVVVELLDRSLFTTVGWQRKLKAAMSFTAVWQGIGLARAQAGSAWGPATSEAYAGLQTTTSDSAALNVGFLLDRFCFDPGSLPGSLVDFGGPFLSTLLGGHREPLVDLAIPSAGTQGVNGLWILLGTALVLALGRSVWHTVRGTARAWDTHLQFATYLFLIGAQSSVVYLLSQCGEISIMTMRYTLLTVLGIVGLVAYHVVIETRKPLRYLTLAVVSLWAAVALWGHARLLSEFVRDPPVNNRQVLADYLVANDVEYGYADFWDVYSTVFFADEQVILSSTSVWFIQEYERIVQNHQEEAFWIAREPCEDGILATDVHYVCPPRAGP</sequence>
<evidence type="ECO:0000256" key="2">
    <source>
        <dbReference type="SAM" id="Phobius"/>
    </source>
</evidence>
<accession>A0A381QZ39</accession>
<name>A0A381QZ39_9ZZZZ</name>
<feature type="transmembrane region" description="Helical" evidence="2">
    <location>
        <begin position="421"/>
        <end position="439"/>
    </location>
</feature>
<dbReference type="AlphaFoldDB" id="A0A381QZ39"/>
<feature type="transmembrane region" description="Helical" evidence="2">
    <location>
        <begin position="43"/>
        <end position="66"/>
    </location>
</feature>
<keyword evidence="2" id="KW-0472">Membrane</keyword>
<feature type="transmembrane region" description="Helical" evidence="2">
    <location>
        <begin position="146"/>
        <end position="167"/>
    </location>
</feature>
<proteinExistence type="predicted"/>
<evidence type="ECO:0008006" key="4">
    <source>
        <dbReference type="Google" id="ProtNLM"/>
    </source>
</evidence>
<organism evidence="3">
    <name type="scientific">marine metagenome</name>
    <dbReference type="NCBI Taxonomy" id="408172"/>
    <lineage>
        <taxon>unclassified sequences</taxon>
        <taxon>metagenomes</taxon>
        <taxon>ecological metagenomes</taxon>
    </lineage>
</organism>
<feature type="transmembrane region" description="Helical" evidence="2">
    <location>
        <begin position="363"/>
        <end position="385"/>
    </location>
</feature>